<dbReference type="Pfam" id="PF13360">
    <property type="entry name" value="PQQ_2"/>
    <property type="match status" value="2"/>
</dbReference>
<feature type="domain" description="Pyrrolo-quinoline quinone repeat" evidence="2">
    <location>
        <begin position="52"/>
        <end position="187"/>
    </location>
</feature>
<evidence type="ECO:0000259" key="2">
    <source>
        <dbReference type="Pfam" id="PF13360"/>
    </source>
</evidence>
<dbReference type="Gene3D" id="2.130.10.10">
    <property type="entry name" value="YVTN repeat-like/Quinoprotein amine dehydrogenase"/>
    <property type="match status" value="1"/>
</dbReference>
<feature type="region of interest" description="Disordered" evidence="1">
    <location>
        <begin position="21"/>
        <end position="48"/>
    </location>
</feature>
<dbReference type="Proteomes" id="UP000289691">
    <property type="component" value="Unassembled WGS sequence"/>
</dbReference>
<feature type="domain" description="Pyrrolo-quinoline quinone repeat" evidence="2">
    <location>
        <begin position="207"/>
        <end position="335"/>
    </location>
</feature>
<dbReference type="InterPro" id="IPR015943">
    <property type="entry name" value="WD40/YVTN_repeat-like_dom_sf"/>
</dbReference>
<dbReference type="EMBL" id="RDFA01000009">
    <property type="protein sequence ID" value="RXK46471.1"/>
    <property type="molecule type" value="Genomic_DNA"/>
</dbReference>
<dbReference type="PANTHER" id="PTHR34512:SF30">
    <property type="entry name" value="OUTER MEMBRANE PROTEIN ASSEMBLY FACTOR BAMB"/>
    <property type="match status" value="1"/>
</dbReference>
<protein>
    <recommendedName>
        <fullName evidence="2">Pyrrolo-quinoline quinone repeat domain-containing protein</fullName>
    </recommendedName>
</protein>
<name>A0A498KZV5_9EURY</name>
<dbReference type="PROSITE" id="PS51257">
    <property type="entry name" value="PROKAR_LIPOPROTEIN"/>
    <property type="match status" value="1"/>
</dbReference>
<organism evidence="3 4">
    <name type="scientific">Halorientalis pallida</name>
    <dbReference type="NCBI Taxonomy" id="2479928"/>
    <lineage>
        <taxon>Archaea</taxon>
        <taxon>Methanobacteriati</taxon>
        <taxon>Methanobacteriota</taxon>
        <taxon>Stenosarchaea group</taxon>
        <taxon>Halobacteria</taxon>
        <taxon>Halobacteriales</taxon>
        <taxon>Haloarculaceae</taxon>
        <taxon>Halorientalis</taxon>
    </lineage>
</organism>
<dbReference type="InterPro" id="IPR011047">
    <property type="entry name" value="Quinoprotein_ADH-like_sf"/>
</dbReference>
<keyword evidence="4" id="KW-1185">Reference proteome</keyword>
<comment type="caution">
    <text evidence="3">The sequence shown here is derived from an EMBL/GenBank/DDBJ whole genome shotgun (WGS) entry which is preliminary data.</text>
</comment>
<proteinExistence type="predicted"/>
<dbReference type="Gene3D" id="2.40.128.630">
    <property type="match status" value="1"/>
</dbReference>
<evidence type="ECO:0000313" key="3">
    <source>
        <dbReference type="EMBL" id="RXK46471.1"/>
    </source>
</evidence>
<dbReference type="InterPro" id="IPR002372">
    <property type="entry name" value="PQQ_rpt_dom"/>
</dbReference>
<evidence type="ECO:0000256" key="1">
    <source>
        <dbReference type="SAM" id="MobiDB-lite"/>
    </source>
</evidence>
<dbReference type="SUPFAM" id="SSF50998">
    <property type="entry name" value="Quinoprotein alcohol dehydrogenase-like"/>
    <property type="match status" value="1"/>
</dbReference>
<dbReference type="OrthoDB" id="239080at2157"/>
<dbReference type="PANTHER" id="PTHR34512">
    <property type="entry name" value="CELL SURFACE PROTEIN"/>
    <property type="match status" value="1"/>
</dbReference>
<gene>
    <name evidence="3" type="ORF">EAF64_19485</name>
</gene>
<dbReference type="AlphaFoldDB" id="A0A498KZV5"/>
<reference evidence="3 4" key="1">
    <citation type="submission" date="2019-01" db="EMBL/GenBank/DDBJ databases">
        <title>Halorientalis sp. F13-25 a new haloarchaeum isolated from hypersaline water.</title>
        <authorList>
            <person name="Ana D.-V."/>
            <person name="Cristina S.-P."/>
            <person name="Antonio V."/>
        </authorList>
    </citation>
    <scope>NUCLEOTIDE SEQUENCE [LARGE SCALE GENOMIC DNA]</scope>
    <source>
        <strain evidence="3 4">F13-25</strain>
    </source>
</reference>
<dbReference type="RefSeq" id="WP_129070650.1">
    <property type="nucleotide sequence ID" value="NZ_RDFA01000009.1"/>
</dbReference>
<evidence type="ECO:0000313" key="4">
    <source>
        <dbReference type="Proteomes" id="UP000289691"/>
    </source>
</evidence>
<sequence>MRRRTYVATVGTALFGGCLGSGGREGRKSDAGTGTPTGTAGSGGDRPVGFERQWKADLGIDRIGGVDIPLAMQDETVYTTYERGLAALGLADGTKRWSGPTPERLDGLTADADGLYAMDTTGQLIRIDAGDGSVRWERDGGGQETLAYSQLFTTSDHVGAKTPDGIVVHEKAGGRRTATLAESGHLLGAYDGQFVVDDGFDLAASGPDGTTSWRIDSVGLSSTATTTESTLLGPGYDGVVAVDLAAGEKRWETPVDADLLNADAVSTNETALVNAGFEGEPMYAFDVTSGDVLWQHSNEGLESFPSVALDSAFVVEDGGEAQARDHRTGEVRDSFSTRGFAGTVGRGRTFVGTDFDVEAYRV</sequence>
<accession>A0A498KZV5</accession>